<dbReference type="EMBL" id="CAMKVN010005287">
    <property type="protein sequence ID" value="CAI2188587.1"/>
    <property type="molecule type" value="Genomic_DNA"/>
</dbReference>
<keyword evidence="2" id="KW-1185">Reference proteome</keyword>
<evidence type="ECO:0000313" key="1">
    <source>
        <dbReference type="EMBL" id="CAI2188587.1"/>
    </source>
</evidence>
<gene>
    <name evidence="1" type="ORF">FWILDA_LOCUS13654</name>
</gene>
<reference evidence="1" key="1">
    <citation type="submission" date="2022-08" db="EMBL/GenBank/DDBJ databases">
        <authorList>
            <person name="Kallberg Y."/>
            <person name="Tangrot J."/>
            <person name="Rosling A."/>
        </authorList>
    </citation>
    <scope>NUCLEOTIDE SEQUENCE</scope>
    <source>
        <strain evidence="1">Wild A</strain>
    </source>
</reference>
<sequence length="118" mass="13344">MVISTQLGIPTSTTLQRIVQNNCFTPLNDITSRLNSSLDITLHNITVRKYLHDEGLSIYVTLKFGDGLVMFWGYFGWHKVGSLVVVKGSMDSDQDGASCYISNYSIWWMKTHNIPILD</sequence>
<dbReference type="AlphaFoldDB" id="A0A9W4WVD8"/>
<proteinExistence type="predicted"/>
<dbReference type="OrthoDB" id="2337713at2759"/>
<comment type="caution">
    <text evidence="1">The sequence shown here is derived from an EMBL/GenBank/DDBJ whole genome shotgun (WGS) entry which is preliminary data.</text>
</comment>
<evidence type="ECO:0000313" key="2">
    <source>
        <dbReference type="Proteomes" id="UP001153678"/>
    </source>
</evidence>
<accession>A0A9W4WVD8</accession>
<protein>
    <submittedName>
        <fullName evidence="1">13952_t:CDS:1</fullName>
    </submittedName>
</protein>
<dbReference type="Proteomes" id="UP001153678">
    <property type="component" value="Unassembled WGS sequence"/>
</dbReference>
<name>A0A9W4WVD8_9GLOM</name>
<organism evidence="1 2">
    <name type="scientific">Funneliformis geosporum</name>
    <dbReference type="NCBI Taxonomy" id="1117311"/>
    <lineage>
        <taxon>Eukaryota</taxon>
        <taxon>Fungi</taxon>
        <taxon>Fungi incertae sedis</taxon>
        <taxon>Mucoromycota</taxon>
        <taxon>Glomeromycotina</taxon>
        <taxon>Glomeromycetes</taxon>
        <taxon>Glomerales</taxon>
        <taxon>Glomeraceae</taxon>
        <taxon>Funneliformis</taxon>
    </lineage>
</organism>